<evidence type="ECO:0000256" key="6">
    <source>
        <dbReference type="HAMAP-Rule" id="MF_00073"/>
    </source>
</evidence>
<dbReference type="GO" id="GO:0005829">
    <property type="term" value="C:cytosol"/>
    <property type="evidence" value="ECO:0007669"/>
    <property type="project" value="TreeGrafter"/>
</dbReference>
<dbReference type="GO" id="GO:0031564">
    <property type="term" value="P:transcription antitermination"/>
    <property type="evidence" value="ECO:0007669"/>
    <property type="project" value="UniProtKB-KW"/>
</dbReference>
<dbReference type="AlphaFoldDB" id="A0A136WEX2"/>
<organism evidence="8 9">
    <name type="scientific">Anaerotignum neopropionicum</name>
    <dbReference type="NCBI Taxonomy" id="36847"/>
    <lineage>
        <taxon>Bacteria</taxon>
        <taxon>Bacillati</taxon>
        <taxon>Bacillota</taxon>
        <taxon>Clostridia</taxon>
        <taxon>Lachnospirales</taxon>
        <taxon>Anaerotignaceae</taxon>
        <taxon>Anaerotignum</taxon>
    </lineage>
</organism>
<dbReference type="Pfam" id="PF01029">
    <property type="entry name" value="NusB"/>
    <property type="match status" value="1"/>
</dbReference>
<dbReference type="EMBL" id="LRVM01000004">
    <property type="protein sequence ID" value="KXL53051.1"/>
    <property type="molecule type" value="Genomic_DNA"/>
</dbReference>
<evidence type="ECO:0000313" key="9">
    <source>
        <dbReference type="Proteomes" id="UP000070539"/>
    </source>
</evidence>
<dbReference type="PATRIC" id="fig|36847.3.peg.1862"/>
<dbReference type="PANTHER" id="PTHR11078">
    <property type="entry name" value="N UTILIZATION SUBSTANCE PROTEIN B-RELATED"/>
    <property type="match status" value="1"/>
</dbReference>
<reference evidence="8 9" key="1">
    <citation type="submission" date="2016-01" db="EMBL/GenBank/DDBJ databases">
        <title>Genome sequence of Clostridium neopropionicum X4, DSM-3847.</title>
        <authorList>
            <person name="Poehlein A."/>
            <person name="Beck M.H."/>
            <person name="Bengelsdorf F.R."/>
            <person name="Daniel R."/>
            <person name="Duerre P."/>
        </authorList>
    </citation>
    <scope>NUCLEOTIDE SEQUENCE [LARGE SCALE GENOMIC DNA]</scope>
    <source>
        <strain evidence="8 9">DSM-3847</strain>
    </source>
</reference>
<dbReference type="HAMAP" id="MF_00073">
    <property type="entry name" value="NusB"/>
    <property type="match status" value="1"/>
</dbReference>
<dbReference type="RefSeq" id="WP_066087084.1">
    <property type="nucleotide sequence ID" value="NZ_LRVM01000004.1"/>
</dbReference>
<dbReference type="InterPro" id="IPR006027">
    <property type="entry name" value="NusB_RsmB_TIM44"/>
</dbReference>
<keyword evidence="2 6" id="KW-0889">Transcription antitermination</keyword>
<evidence type="ECO:0000256" key="1">
    <source>
        <dbReference type="ARBA" id="ARBA00005952"/>
    </source>
</evidence>
<dbReference type="PANTHER" id="PTHR11078:SF3">
    <property type="entry name" value="ANTITERMINATION NUSB DOMAIN-CONTAINING PROTEIN"/>
    <property type="match status" value="1"/>
</dbReference>
<sequence>MSRRSARKNAFFLLFQMDFNKAEEYEQVKEIFFAEKEEPVEEEDKDFILSEVEGARGHLEEIDHIIGECAKGWNTDRMSKVDLAILRLAVYELRFCEDTPVGVAINEAVELAKKFSSDEAPGFINGILGKVAAK</sequence>
<keyword evidence="9" id="KW-1185">Reference proteome</keyword>
<dbReference type="OrthoDB" id="9811381at2"/>
<dbReference type="SUPFAM" id="SSF48013">
    <property type="entry name" value="NusB-like"/>
    <property type="match status" value="1"/>
</dbReference>
<dbReference type="Proteomes" id="UP000070539">
    <property type="component" value="Unassembled WGS sequence"/>
</dbReference>
<protein>
    <recommendedName>
        <fullName evidence="6">Transcription antitermination protein NusB</fullName>
    </recommendedName>
    <alternativeName>
        <fullName evidence="6">Antitermination factor NusB</fullName>
    </alternativeName>
</protein>
<dbReference type="GO" id="GO:0003723">
    <property type="term" value="F:RNA binding"/>
    <property type="evidence" value="ECO:0007669"/>
    <property type="project" value="UniProtKB-UniRule"/>
</dbReference>
<comment type="function">
    <text evidence="6">Involved in transcription antitermination. Required for transcription of ribosomal RNA (rRNA) genes. Binds specifically to the boxA antiterminator sequence of the ribosomal RNA (rrn) operons.</text>
</comment>
<proteinExistence type="inferred from homology"/>
<evidence type="ECO:0000256" key="5">
    <source>
        <dbReference type="ARBA" id="ARBA00023163"/>
    </source>
</evidence>
<comment type="caution">
    <text evidence="8">The sequence shown here is derived from an EMBL/GenBank/DDBJ whole genome shotgun (WGS) entry which is preliminary data.</text>
</comment>
<evidence type="ECO:0000256" key="2">
    <source>
        <dbReference type="ARBA" id="ARBA00022814"/>
    </source>
</evidence>
<evidence type="ECO:0000259" key="7">
    <source>
        <dbReference type="Pfam" id="PF01029"/>
    </source>
</evidence>
<dbReference type="STRING" id="36847.CLNEO_15940"/>
<evidence type="ECO:0000256" key="4">
    <source>
        <dbReference type="ARBA" id="ARBA00023015"/>
    </source>
</evidence>
<evidence type="ECO:0000256" key="3">
    <source>
        <dbReference type="ARBA" id="ARBA00022884"/>
    </source>
</evidence>
<dbReference type="InterPro" id="IPR035926">
    <property type="entry name" value="NusB-like_sf"/>
</dbReference>
<feature type="domain" description="NusB/RsmB/TIM44" evidence="7">
    <location>
        <begin position="5"/>
        <end position="132"/>
    </location>
</feature>
<comment type="similarity">
    <text evidence="1 6">Belongs to the NusB family.</text>
</comment>
<keyword evidence="5 6" id="KW-0804">Transcription</keyword>
<evidence type="ECO:0000313" key="8">
    <source>
        <dbReference type="EMBL" id="KXL53051.1"/>
    </source>
</evidence>
<keyword evidence="4 6" id="KW-0805">Transcription regulation</keyword>
<dbReference type="InterPro" id="IPR011605">
    <property type="entry name" value="NusB_fam"/>
</dbReference>
<dbReference type="GO" id="GO:0006353">
    <property type="term" value="P:DNA-templated transcription termination"/>
    <property type="evidence" value="ECO:0007669"/>
    <property type="project" value="UniProtKB-UniRule"/>
</dbReference>
<gene>
    <name evidence="6" type="primary">nusB</name>
    <name evidence="8" type="ORF">CLNEO_15940</name>
</gene>
<dbReference type="NCBIfam" id="TIGR01951">
    <property type="entry name" value="nusB"/>
    <property type="match status" value="1"/>
</dbReference>
<dbReference type="Gene3D" id="1.10.940.10">
    <property type="entry name" value="NusB-like"/>
    <property type="match status" value="1"/>
</dbReference>
<accession>A0A136WEX2</accession>
<name>A0A136WEX2_9FIRM</name>
<keyword evidence="3 6" id="KW-0694">RNA-binding</keyword>